<dbReference type="EMBL" id="MCFE01000246">
    <property type="protein sequence ID" value="ORX93109.1"/>
    <property type="molecule type" value="Genomic_DNA"/>
</dbReference>
<feature type="transmembrane region" description="Helical" evidence="2">
    <location>
        <begin position="71"/>
        <end position="92"/>
    </location>
</feature>
<dbReference type="InParanoid" id="A0A1Y1Y582"/>
<name>A0A1Y1Y582_9FUNG</name>
<dbReference type="AlphaFoldDB" id="A0A1Y1Y582"/>
<organism evidence="3 4">
    <name type="scientific">Basidiobolus meristosporus CBS 931.73</name>
    <dbReference type="NCBI Taxonomy" id="1314790"/>
    <lineage>
        <taxon>Eukaryota</taxon>
        <taxon>Fungi</taxon>
        <taxon>Fungi incertae sedis</taxon>
        <taxon>Zoopagomycota</taxon>
        <taxon>Entomophthoromycotina</taxon>
        <taxon>Basidiobolomycetes</taxon>
        <taxon>Basidiobolales</taxon>
        <taxon>Basidiobolaceae</taxon>
        <taxon>Basidiobolus</taxon>
    </lineage>
</organism>
<comment type="caution">
    <text evidence="3">The sequence shown here is derived from an EMBL/GenBank/DDBJ whole genome shotgun (WGS) entry which is preliminary data.</text>
</comment>
<reference evidence="3 4" key="1">
    <citation type="submission" date="2016-07" db="EMBL/GenBank/DDBJ databases">
        <title>Pervasive Adenine N6-methylation of Active Genes in Fungi.</title>
        <authorList>
            <consortium name="DOE Joint Genome Institute"/>
            <person name="Mondo S.J."/>
            <person name="Dannebaum R.O."/>
            <person name="Kuo R.C."/>
            <person name="Labutti K."/>
            <person name="Haridas S."/>
            <person name="Kuo A."/>
            <person name="Salamov A."/>
            <person name="Ahrendt S.R."/>
            <person name="Lipzen A."/>
            <person name="Sullivan W."/>
            <person name="Andreopoulos W.B."/>
            <person name="Clum A."/>
            <person name="Lindquist E."/>
            <person name="Daum C."/>
            <person name="Ramamoorthy G.K."/>
            <person name="Gryganskyi A."/>
            <person name="Culley D."/>
            <person name="Magnuson J.K."/>
            <person name="James T.Y."/>
            <person name="O'Malley M.A."/>
            <person name="Stajich J.E."/>
            <person name="Spatafora J.W."/>
            <person name="Visel A."/>
            <person name="Grigoriev I.V."/>
        </authorList>
    </citation>
    <scope>NUCLEOTIDE SEQUENCE [LARGE SCALE GENOMIC DNA]</scope>
    <source>
        <strain evidence="3 4">CBS 931.73</strain>
    </source>
</reference>
<feature type="transmembrane region" description="Helical" evidence="2">
    <location>
        <begin position="97"/>
        <end position="114"/>
    </location>
</feature>
<feature type="compositionally biased region" description="Polar residues" evidence="1">
    <location>
        <begin position="1"/>
        <end position="17"/>
    </location>
</feature>
<dbReference type="Pfam" id="PF16015">
    <property type="entry name" value="Promethin"/>
    <property type="match status" value="1"/>
</dbReference>
<evidence type="ECO:0000313" key="4">
    <source>
        <dbReference type="Proteomes" id="UP000193498"/>
    </source>
</evidence>
<keyword evidence="2" id="KW-1133">Transmembrane helix</keyword>
<dbReference type="Proteomes" id="UP000193498">
    <property type="component" value="Unassembled WGS sequence"/>
</dbReference>
<keyword evidence="2" id="KW-0472">Membrane</keyword>
<accession>A0A1Y1Y582</accession>
<gene>
    <name evidence="3" type="ORF">K493DRAFT_316160</name>
</gene>
<sequence>MSAQTEPSTNTQLTTQNGKKKKLNRKREDEQENSVGALLNNMLENGQLTSKLYEQMGSANEYLNEHTSLQVLVYGTFLLGLIPTIMFGVYIFSTFTALLGAVFLSFCVLQGIIFGFGLAILIPVLLSCFGIMLSLVSAYYFGRYAYQVGCRVQYWLENTIQPPTYQTSRYPIDGNHRTIQHAAVISEEEQPLSEP</sequence>
<keyword evidence="2" id="KW-0812">Transmembrane</keyword>
<evidence type="ECO:0000256" key="2">
    <source>
        <dbReference type="SAM" id="Phobius"/>
    </source>
</evidence>
<feature type="region of interest" description="Disordered" evidence="1">
    <location>
        <begin position="1"/>
        <end position="31"/>
    </location>
</feature>
<keyword evidence="4" id="KW-1185">Reference proteome</keyword>
<evidence type="ECO:0000313" key="3">
    <source>
        <dbReference type="EMBL" id="ORX93109.1"/>
    </source>
</evidence>
<proteinExistence type="predicted"/>
<evidence type="ECO:0000256" key="1">
    <source>
        <dbReference type="SAM" id="MobiDB-lite"/>
    </source>
</evidence>
<feature type="transmembrane region" description="Helical" evidence="2">
    <location>
        <begin position="120"/>
        <end position="141"/>
    </location>
</feature>
<protein>
    <submittedName>
        <fullName evidence="3">Uncharacterized protein</fullName>
    </submittedName>
</protein>